<dbReference type="Gramene" id="TVU37255">
    <property type="protein sequence ID" value="TVU37255"/>
    <property type="gene ID" value="EJB05_10561"/>
</dbReference>
<name>A0A5J9VP56_9POAL</name>
<evidence type="ECO:0000313" key="2">
    <source>
        <dbReference type="Proteomes" id="UP000324897"/>
    </source>
</evidence>
<dbReference type="EMBL" id="RWGY01000007">
    <property type="protein sequence ID" value="TVU37255.1"/>
    <property type="molecule type" value="Genomic_DNA"/>
</dbReference>
<comment type="caution">
    <text evidence="1">The sequence shown here is derived from an EMBL/GenBank/DDBJ whole genome shotgun (WGS) entry which is preliminary data.</text>
</comment>
<dbReference type="Proteomes" id="UP000324897">
    <property type="component" value="Chromosome 4"/>
</dbReference>
<sequence>MCGGAIISEYIPQRSAHGSSKRALCAADFWPEAAADFDELAGATYPADQEPTRGDLVDYDVSAVMGMGMGFFHQPPPYVVHDAVPIAAAPEEEEAAAYVQQQQQNDAGMELWTFDDNIGTAVPI</sequence>
<proteinExistence type="predicted"/>
<organism evidence="1 2">
    <name type="scientific">Eragrostis curvula</name>
    <name type="common">weeping love grass</name>
    <dbReference type="NCBI Taxonomy" id="38414"/>
    <lineage>
        <taxon>Eukaryota</taxon>
        <taxon>Viridiplantae</taxon>
        <taxon>Streptophyta</taxon>
        <taxon>Embryophyta</taxon>
        <taxon>Tracheophyta</taxon>
        <taxon>Spermatophyta</taxon>
        <taxon>Magnoliopsida</taxon>
        <taxon>Liliopsida</taxon>
        <taxon>Poales</taxon>
        <taxon>Poaceae</taxon>
        <taxon>PACMAD clade</taxon>
        <taxon>Chloridoideae</taxon>
        <taxon>Eragrostideae</taxon>
        <taxon>Eragrostidinae</taxon>
        <taxon>Eragrostis</taxon>
    </lineage>
</organism>
<gene>
    <name evidence="1" type="ORF">EJB05_10561</name>
</gene>
<keyword evidence="2" id="KW-1185">Reference proteome</keyword>
<dbReference type="OrthoDB" id="1930411at2759"/>
<feature type="non-terminal residue" evidence="1">
    <location>
        <position position="1"/>
    </location>
</feature>
<evidence type="ECO:0000313" key="1">
    <source>
        <dbReference type="EMBL" id="TVU37255.1"/>
    </source>
</evidence>
<protein>
    <submittedName>
        <fullName evidence="1">Uncharacterized protein</fullName>
    </submittedName>
</protein>
<reference evidence="1 2" key="1">
    <citation type="journal article" date="2019" name="Sci. Rep.">
        <title>A high-quality genome of Eragrostis curvula grass provides insights into Poaceae evolution and supports new strategies to enhance forage quality.</title>
        <authorList>
            <person name="Carballo J."/>
            <person name="Santos B.A.C.M."/>
            <person name="Zappacosta D."/>
            <person name="Garbus I."/>
            <person name="Selva J.P."/>
            <person name="Gallo C.A."/>
            <person name="Diaz A."/>
            <person name="Albertini E."/>
            <person name="Caccamo M."/>
            <person name="Echenique V."/>
        </authorList>
    </citation>
    <scope>NUCLEOTIDE SEQUENCE [LARGE SCALE GENOMIC DNA]</scope>
    <source>
        <strain evidence="2">cv. Victoria</strain>
        <tissue evidence="1">Leaf</tissue>
    </source>
</reference>
<accession>A0A5J9VP56</accession>
<dbReference type="AlphaFoldDB" id="A0A5J9VP56"/>